<dbReference type="Pfam" id="PF14799">
    <property type="entry name" value="FAM195"/>
    <property type="match status" value="1"/>
</dbReference>
<protein>
    <submittedName>
        <fullName evidence="8">Uncharacterized protein</fullName>
    </submittedName>
</protein>
<evidence type="ECO:0000256" key="2">
    <source>
        <dbReference type="ARBA" id="ARBA00004210"/>
    </source>
</evidence>
<evidence type="ECO:0000313" key="8">
    <source>
        <dbReference type="WBParaSite" id="PSAMB.scaffold7021size8390.g29465.t1"/>
    </source>
</evidence>
<dbReference type="GO" id="GO:0005634">
    <property type="term" value="C:nucleus"/>
    <property type="evidence" value="ECO:0007669"/>
    <property type="project" value="UniProtKB-SubCell"/>
</dbReference>
<feature type="region of interest" description="Disordered" evidence="6">
    <location>
        <begin position="49"/>
        <end position="104"/>
    </location>
</feature>
<evidence type="ECO:0000256" key="5">
    <source>
        <dbReference type="ARBA" id="ARBA00023242"/>
    </source>
</evidence>
<feature type="compositionally biased region" description="Basic residues" evidence="6">
    <location>
        <begin position="1"/>
        <end position="25"/>
    </location>
</feature>
<evidence type="ECO:0000313" key="7">
    <source>
        <dbReference type="Proteomes" id="UP000887566"/>
    </source>
</evidence>
<name>A0A914X9U2_9BILA</name>
<dbReference type="Proteomes" id="UP000887566">
    <property type="component" value="Unplaced"/>
</dbReference>
<dbReference type="AlphaFoldDB" id="A0A914X9U2"/>
<proteinExistence type="inferred from homology"/>
<sequence>MSRMPSRRSSSKANGKGHSKKKPLRIYRTFEQRRRDFALTVSTEMYKVGQSASGPRAGLPNIQRSVYNSNYGRRTGPHYDHRSPRGRGGQGQHSQEHPGDFPISPNQLPVFNKKAHKHNHNHNYQTYSTPNEEAVNFLQETWRAFSQSGDGKPDESIVRYKPKTDLPKDFVSFDMDKFLAERLLKAVDLDLKIVTG</sequence>
<feature type="region of interest" description="Disordered" evidence="6">
    <location>
        <begin position="1"/>
        <end position="28"/>
    </location>
</feature>
<dbReference type="WBParaSite" id="PSAMB.scaffold7021size8390.g29465.t1">
    <property type="protein sequence ID" value="PSAMB.scaffold7021size8390.g29465.t1"/>
    <property type="gene ID" value="PSAMB.scaffold7021size8390.g29465"/>
</dbReference>
<evidence type="ECO:0000256" key="6">
    <source>
        <dbReference type="SAM" id="MobiDB-lite"/>
    </source>
</evidence>
<dbReference type="GO" id="GO:0010494">
    <property type="term" value="C:cytoplasmic stress granule"/>
    <property type="evidence" value="ECO:0007669"/>
    <property type="project" value="UniProtKB-SubCell"/>
</dbReference>
<keyword evidence="5" id="KW-0539">Nucleus</keyword>
<dbReference type="InterPro" id="IPR029428">
    <property type="entry name" value="MCRIP"/>
</dbReference>
<keyword evidence="7" id="KW-1185">Reference proteome</keyword>
<evidence type="ECO:0000256" key="3">
    <source>
        <dbReference type="ARBA" id="ARBA00010821"/>
    </source>
</evidence>
<comment type="similarity">
    <text evidence="3">Belongs to the MCRIP family.</text>
</comment>
<keyword evidence="4" id="KW-0963">Cytoplasm</keyword>
<comment type="subcellular location">
    <subcellularLocation>
        <location evidence="2">Cytoplasm</location>
        <location evidence="2">Stress granule</location>
    </subcellularLocation>
    <subcellularLocation>
        <location evidence="1">Nucleus</location>
    </subcellularLocation>
</comment>
<feature type="compositionally biased region" description="Polar residues" evidence="6">
    <location>
        <begin position="62"/>
        <end position="72"/>
    </location>
</feature>
<reference evidence="8" key="1">
    <citation type="submission" date="2022-11" db="UniProtKB">
        <authorList>
            <consortium name="WormBaseParasite"/>
        </authorList>
    </citation>
    <scope>IDENTIFICATION</scope>
</reference>
<evidence type="ECO:0000256" key="4">
    <source>
        <dbReference type="ARBA" id="ARBA00022490"/>
    </source>
</evidence>
<accession>A0A914X9U2</accession>
<evidence type="ECO:0000256" key="1">
    <source>
        <dbReference type="ARBA" id="ARBA00004123"/>
    </source>
</evidence>
<organism evidence="7 8">
    <name type="scientific">Plectus sambesii</name>
    <dbReference type="NCBI Taxonomy" id="2011161"/>
    <lineage>
        <taxon>Eukaryota</taxon>
        <taxon>Metazoa</taxon>
        <taxon>Ecdysozoa</taxon>
        <taxon>Nematoda</taxon>
        <taxon>Chromadorea</taxon>
        <taxon>Plectida</taxon>
        <taxon>Plectina</taxon>
        <taxon>Plectoidea</taxon>
        <taxon>Plectidae</taxon>
        <taxon>Plectus</taxon>
    </lineage>
</organism>